<dbReference type="Gene3D" id="1.20.1250.20">
    <property type="entry name" value="MFS general substrate transporter like domains"/>
    <property type="match status" value="2"/>
</dbReference>
<accession>A0A510NVK9</accession>
<feature type="transmembrane region" description="Helical" evidence="7">
    <location>
        <begin position="294"/>
        <end position="313"/>
    </location>
</feature>
<reference evidence="10" key="1">
    <citation type="journal article" date="2015" name="Genome Announc.">
        <title>Draft genome sequence of Talaromyces cellulolyticus strain Y-94, a source of lignocellulosic biomass-degrading enzymes.</title>
        <authorList>
            <person name="Fujii T."/>
            <person name="Koike H."/>
            <person name="Sawayama S."/>
            <person name="Yano S."/>
            <person name="Inoue H."/>
        </authorList>
    </citation>
    <scope>NUCLEOTIDE SEQUENCE [LARGE SCALE GENOMIC DNA]</scope>
    <source>
        <strain evidence="10">Y-94</strain>
    </source>
</reference>
<organism evidence="9 10">
    <name type="scientific">Talaromyces pinophilus</name>
    <name type="common">Penicillium pinophilum</name>
    <dbReference type="NCBI Taxonomy" id="128442"/>
    <lineage>
        <taxon>Eukaryota</taxon>
        <taxon>Fungi</taxon>
        <taxon>Dikarya</taxon>
        <taxon>Ascomycota</taxon>
        <taxon>Pezizomycotina</taxon>
        <taxon>Eurotiomycetes</taxon>
        <taxon>Eurotiomycetidae</taxon>
        <taxon>Eurotiales</taxon>
        <taxon>Trichocomaceae</taxon>
        <taxon>Talaromyces</taxon>
        <taxon>Talaromyces sect. Talaromyces</taxon>
    </lineage>
</organism>
<dbReference type="Proteomes" id="UP000053095">
    <property type="component" value="Unassembled WGS sequence"/>
</dbReference>
<dbReference type="PROSITE" id="PS50850">
    <property type="entry name" value="MFS"/>
    <property type="match status" value="1"/>
</dbReference>
<dbReference type="GO" id="GO:0016787">
    <property type="term" value="F:hydrolase activity"/>
    <property type="evidence" value="ECO:0007669"/>
    <property type="project" value="UniProtKB-KW"/>
</dbReference>
<dbReference type="AlphaFoldDB" id="A0A510NVK9"/>
<dbReference type="PANTHER" id="PTHR48022">
    <property type="entry name" value="PLASTIDIC GLUCOSE TRANSPORTER 4"/>
    <property type="match status" value="1"/>
</dbReference>
<evidence type="ECO:0000313" key="10">
    <source>
        <dbReference type="Proteomes" id="UP000053095"/>
    </source>
</evidence>
<dbReference type="SUPFAM" id="SSF103473">
    <property type="entry name" value="MFS general substrate transporter"/>
    <property type="match status" value="1"/>
</dbReference>
<dbReference type="Pfam" id="PF00083">
    <property type="entry name" value="Sugar_tr"/>
    <property type="match status" value="2"/>
</dbReference>
<feature type="region of interest" description="Disordered" evidence="6">
    <location>
        <begin position="461"/>
        <end position="489"/>
    </location>
</feature>
<proteinExistence type="inferred from homology"/>
<dbReference type="SUPFAM" id="SSF56529">
    <property type="entry name" value="FAH"/>
    <property type="match status" value="1"/>
</dbReference>
<feature type="transmembrane region" description="Helical" evidence="7">
    <location>
        <begin position="260"/>
        <end position="282"/>
    </location>
</feature>
<keyword evidence="10" id="KW-1185">Reference proteome</keyword>
<evidence type="ECO:0000256" key="7">
    <source>
        <dbReference type="SAM" id="Phobius"/>
    </source>
</evidence>
<dbReference type="EMBL" id="DF933814">
    <property type="protein sequence ID" value="GAM36044.1"/>
    <property type="molecule type" value="Genomic_DNA"/>
</dbReference>
<dbReference type="InterPro" id="IPR020846">
    <property type="entry name" value="MFS_dom"/>
</dbReference>
<feature type="transmembrane region" description="Helical" evidence="7">
    <location>
        <begin position="228"/>
        <end position="248"/>
    </location>
</feature>
<evidence type="ECO:0000256" key="6">
    <source>
        <dbReference type="SAM" id="MobiDB-lite"/>
    </source>
</evidence>
<protein>
    <submittedName>
        <fullName evidence="9">Fumarylacetoacetate hydrolase</fullName>
    </submittedName>
</protein>
<name>A0A510NVK9_TALPI</name>
<evidence type="ECO:0000313" key="9">
    <source>
        <dbReference type="EMBL" id="GAM36044.1"/>
    </source>
</evidence>
<dbReference type="InterPro" id="IPR036663">
    <property type="entry name" value="Fumarylacetoacetase_C_sf"/>
</dbReference>
<feature type="compositionally biased region" description="Polar residues" evidence="6">
    <location>
        <begin position="476"/>
        <end position="489"/>
    </location>
</feature>
<evidence type="ECO:0000256" key="2">
    <source>
        <dbReference type="ARBA" id="ARBA00010992"/>
    </source>
</evidence>
<evidence type="ECO:0000256" key="3">
    <source>
        <dbReference type="ARBA" id="ARBA00022692"/>
    </source>
</evidence>
<dbReference type="GO" id="GO:0005351">
    <property type="term" value="F:carbohydrate:proton symporter activity"/>
    <property type="evidence" value="ECO:0007669"/>
    <property type="project" value="TreeGrafter"/>
</dbReference>
<feature type="transmembrane region" description="Helical" evidence="7">
    <location>
        <begin position="363"/>
        <end position="384"/>
    </location>
</feature>
<dbReference type="GO" id="GO:0016020">
    <property type="term" value="C:membrane"/>
    <property type="evidence" value="ECO:0007669"/>
    <property type="project" value="UniProtKB-SubCell"/>
</dbReference>
<keyword evidence="9" id="KW-0378">Hydrolase</keyword>
<keyword evidence="4 7" id="KW-1133">Transmembrane helix</keyword>
<keyword evidence="3 7" id="KW-0812">Transmembrane</keyword>
<feature type="domain" description="Major facilitator superfamily (MFS) profile" evidence="8">
    <location>
        <begin position="104"/>
        <end position="489"/>
    </location>
</feature>
<sequence length="489" mass="54034">MKVAWERLIRFIATDGRTLYGEPILSSPEVDLSTTTAETKLQAKVNVGSNIYNETGATRVTAEVVTAHKLLGLLTNEDVPILRCVGLNYKTHIQKTGRLPPPTPSIFFKPNTTIIGHDCNVIIPKSAQDEQADYEGELCIVIGKDAKDVPNEEALDYVAAFTAGNDISSPTQLSLLNSLPRITFAAGILLGGVLGERFGRRPIIFLMLTICLIGVTISYCAQNYAQVLVGRMLVQGYIGMEGYLVPMFQAEIAPAAVRGVVVISYLFNHVFGSFIMSCITYRTSQLQNDYCWKIPIAVMFVIPAFVILCGWILPESPRWLLRRGRDEEALKQLRYLYGSNSLYTPEVELALMKETLSMEVEKVIGWTFQNLAAFVVTFTVPYLIDASYANLQSKLGFIYGAIGVLGLIWAYFSFPELMGRSLEEIDEMFVAKLPARKFRNYKPFIESAGHKVAAMEEHSANAGDSGTADLEGGVGRSSTVHVENTKNYS</sequence>
<evidence type="ECO:0000256" key="4">
    <source>
        <dbReference type="ARBA" id="ARBA00022989"/>
    </source>
</evidence>
<dbReference type="InterPro" id="IPR036259">
    <property type="entry name" value="MFS_trans_sf"/>
</dbReference>
<comment type="similarity">
    <text evidence="2">Belongs to the major facilitator superfamily. Sugar transporter (TC 2.A.1.1) family.</text>
</comment>
<feature type="transmembrane region" description="Helical" evidence="7">
    <location>
        <begin position="203"/>
        <end position="222"/>
    </location>
</feature>
<gene>
    <name evidence="9" type="ORF">TCE0_018f04827</name>
</gene>
<evidence type="ECO:0000256" key="1">
    <source>
        <dbReference type="ARBA" id="ARBA00004141"/>
    </source>
</evidence>
<dbReference type="InterPro" id="IPR050360">
    <property type="entry name" value="MFS_Sugar_Transporters"/>
</dbReference>
<evidence type="ECO:0000256" key="5">
    <source>
        <dbReference type="ARBA" id="ARBA00023136"/>
    </source>
</evidence>
<dbReference type="PANTHER" id="PTHR48022:SF2">
    <property type="entry name" value="PLASTIDIC GLUCOSE TRANSPORTER 4"/>
    <property type="match status" value="1"/>
</dbReference>
<comment type="subcellular location">
    <subcellularLocation>
        <location evidence="1">Membrane</location>
        <topology evidence="1">Multi-pass membrane protein</topology>
    </subcellularLocation>
</comment>
<dbReference type="InterPro" id="IPR005828">
    <property type="entry name" value="MFS_sugar_transport-like"/>
</dbReference>
<keyword evidence="5 7" id="KW-0472">Membrane</keyword>
<evidence type="ECO:0000259" key="8">
    <source>
        <dbReference type="PROSITE" id="PS50850"/>
    </source>
</evidence>
<feature type="transmembrane region" description="Helical" evidence="7">
    <location>
        <begin position="396"/>
        <end position="414"/>
    </location>
</feature>